<gene>
    <name evidence="2" type="ORF">FNYG_03802</name>
</gene>
<dbReference type="Proteomes" id="UP000236664">
    <property type="component" value="Unassembled WGS sequence"/>
</dbReference>
<evidence type="ECO:0000313" key="2">
    <source>
        <dbReference type="EMBL" id="PNP82924.1"/>
    </source>
</evidence>
<evidence type="ECO:0000313" key="3">
    <source>
        <dbReference type="Proteomes" id="UP000236664"/>
    </source>
</evidence>
<keyword evidence="3" id="KW-1185">Reference proteome</keyword>
<comment type="caution">
    <text evidence="2">The sequence shown here is derived from an EMBL/GenBank/DDBJ whole genome shotgun (WGS) entry which is preliminary data.</text>
</comment>
<dbReference type="AlphaFoldDB" id="A0A2K0WKX9"/>
<protein>
    <submittedName>
        <fullName evidence="2">Uncharacterized protein</fullName>
    </submittedName>
</protein>
<organism evidence="2 3">
    <name type="scientific">Gibberella nygamai</name>
    <name type="common">Bean root rot disease fungus</name>
    <name type="synonym">Fusarium nygamai</name>
    <dbReference type="NCBI Taxonomy" id="42673"/>
    <lineage>
        <taxon>Eukaryota</taxon>
        <taxon>Fungi</taxon>
        <taxon>Dikarya</taxon>
        <taxon>Ascomycota</taxon>
        <taxon>Pezizomycotina</taxon>
        <taxon>Sordariomycetes</taxon>
        <taxon>Hypocreomycetidae</taxon>
        <taxon>Hypocreales</taxon>
        <taxon>Nectriaceae</taxon>
        <taxon>Fusarium</taxon>
        <taxon>Fusarium fujikuroi species complex</taxon>
    </lineage>
</organism>
<evidence type="ECO:0000256" key="1">
    <source>
        <dbReference type="SAM" id="MobiDB-lite"/>
    </source>
</evidence>
<name>A0A2K0WKX9_GIBNY</name>
<proteinExistence type="predicted"/>
<dbReference type="OrthoDB" id="5361087at2759"/>
<accession>A0A2K0WKX9</accession>
<feature type="region of interest" description="Disordered" evidence="1">
    <location>
        <begin position="79"/>
        <end position="122"/>
    </location>
</feature>
<feature type="region of interest" description="Disordered" evidence="1">
    <location>
        <begin position="1"/>
        <end position="57"/>
    </location>
</feature>
<feature type="compositionally biased region" description="Pro residues" evidence="1">
    <location>
        <begin position="1"/>
        <end position="15"/>
    </location>
</feature>
<dbReference type="EMBL" id="MTQA01000055">
    <property type="protein sequence ID" value="PNP82924.1"/>
    <property type="molecule type" value="Genomic_DNA"/>
</dbReference>
<feature type="compositionally biased region" description="Polar residues" evidence="1">
    <location>
        <begin position="109"/>
        <end position="122"/>
    </location>
</feature>
<reference evidence="2 3" key="1">
    <citation type="submission" date="2017-06" db="EMBL/GenBank/DDBJ databases">
        <title>Genome of Fusarium nygamai isolate CS10214.</title>
        <authorList>
            <person name="Gardiner D.M."/>
            <person name="Obanor F."/>
            <person name="Kazan K."/>
        </authorList>
    </citation>
    <scope>NUCLEOTIDE SEQUENCE [LARGE SCALE GENOMIC DNA]</scope>
    <source>
        <strain evidence="2 3">CS10214</strain>
    </source>
</reference>
<sequence length="122" mass="12313">MHPHGTPSPPSPLTPQPDDDRPGPSRPNPSGRLLPSSPAINVVPMGGGKKGTDTTIPLAKRQSCGGESIVFDTSTVFHSDTAAGSMPGSASEPSGAKSGKSFSPLAIGSPQSLSMVEPRSTP</sequence>